<evidence type="ECO:0000313" key="4">
    <source>
        <dbReference type="Proteomes" id="UP000287547"/>
    </source>
</evidence>
<feature type="domain" description="Nudix hydrolase" evidence="2">
    <location>
        <begin position="239"/>
        <end position="381"/>
    </location>
</feature>
<dbReference type="Proteomes" id="UP000287547">
    <property type="component" value="Unassembled WGS sequence"/>
</dbReference>
<dbReference type="Gene3D" id="3.90.79.10">
    <property type="entry name" value="Nucleoside Triphosphate Pyrophosphohydrolase"/>
    <property type="match status" value="1"/>
</dbReference>
<protein>
    <recommendedName>
        <fullName evidence="2">Nudix hydrolase domain-containing protein</fullName>
    </recommendedName>
</protein>
<dbReference type="InterPro" id="IPR020084">
    <property type="entry name" value="NUDIX_hydrolase_CS"/>
</dbReference>
<dbReference type="EMBL" id="QHKI01000008">
    <property type="protein sequence ID" value="RSM86602.1"/>
    <property type="molecule type" value="Genomic_DNA"/>
</dbReference>
<dbReference type="Pfam" id="PF00293">
    <property type="entry name" value="NUDIX"/>
    <property type="match status" value="1"/>
</dbReference>
<dbReference type="AlphaFoldDB" id="A0A428ZES4"/>
<evidence type="ECO:0000313" key="3">
    <source>
        <dbReference type="EMBL" id="RSM86602.1"/>
    </source>
</evidence>
<organism evidence="3 4">
    <name type="scientific">Kibdelosporangium aridum</name>
    <dbReference type="NCBI Taxonomy" id="2030"/>
    <lineage>
        <taxon>Bacteria</taxon>
        <taxon>Bacillati</taxon>
        <taxon>Actinomycetota</taxon>
        <taxon>Actinomycetes</taxon>
        <taxon>Pseudonocardiales</taxon>
        <taxon>Pseudonocardiaceae</taxon>
        <taxon>Kibdelosporangium</taxon>
    </lineage>
</organism>
<dbReference type="InterPro" id="IPR015797">
    <property type="entry name" value="NUDIX_hydrolase-like_dom_sf"/>
</dbReference>
<dbReference type="Gene3D" id="3.40.50.1000">
    <property type="entry name" value="HAD superfamily/HAD-like"/>
    <property type="match status" value="1"/>
</dbReference>
<dbReference type="SUPFAM" id="SSF55811">
    <property type="entry name" value="Nudix"/>
    <property type="match status" value="1"/>
</dbReference>
<dbReference type="InterPro" id="IPR023214">
    <property type="entry name" value="HAD_sf"/>
</dbReference>
<dbReference type="NCBIfam" id="TIGR01509">
    <property type="entry name" value="HAD-SF-IA-v3"/>
    <property type="match status" value="1"/>
</dbReference>
<proteinExistence type="predicted"/>
<name>A0A428ZES4_KIBAR</name>
<dbReference type="PROSITE" id="PS51462">
    <property type="entry name" value="NUDIX"/>
    <property type="match status" value="1"/>
</dbReference>
<dbReference type="OrthoDB" id="9797415at2"/>
<reference evidence="3 4" key="1">
    <citation type="submission" date="2018-05" db="EMBL/GenBank/DDBJ databases">
        <title>Evolution of GPA BGCs.</title>
        <authorList>
            <person name="Waglechner N."/>
            <person name="Wright G.D."/>
        </authorList>
    </citation>
    <scope>NUCLEOTIDE SEQUENCE [LARGE SCALE GENOMIC DNA]</scope>
    <source>
        <strain evidence="3 4">A82846</strain>
    </source>
</reference>
<sequence>MAFLRNLWQSNERRRLSRAQQLRGTVSTTRALLIDFDGVLRHRAPDVAVQCERDAGLPEGSLLTTAFEPVLLTPAATGAISQQEWENRITRTLQARYPDADVATAVATCFGEIGYIDDEVMAIVDAVRPHATICLISNATDRLRRDLAALGIIDRFDHAVASADLGIAKPDERVFAAVARLAGVPINRCMMVDDAPANTEAAQRLGMTGHTFTSAADLKKAVDDWLDRDLTDRTSPEVRDREAVRVLCLDPEDRLLLLHWRDPGNGAYLWEPTGGGVEPGESYIEAAHRELLEETGFLDVRIGPQSIPVRRDQLWRGKRFRNVEQFFVARISADQATTTPVLTETEVETLVGNRWWTWPDLLRTTERIEPVDLVHVLRTLVADGPWSDSFKTGM</sequence>
<dbReference type="PANTHER" id="PTHR43611">
    <property type="entry name" value="ALPHA-D-GLUCOSE 1-PHOSPHATE PHOSPHATASE"/>
    <property type="match status" value="1"/>
</dbReference>
<dbReference type="PANTHER" id="PTHR43611:SF3">
    <property type="entry name" value="FLAVIN MONONUCLEOTIDE HYDROLASE 1, CHLOROPLATIC"/>
    <property type="match status" value="1"/>
</dbReference>
<dbReference type="GO" id="GO:0016787">
    <property type="term" value="F:hydrolase activity"/>
    <property type="evidence" value="ECO:0007669"/>
    <property type="project" value="UniProtKB-KW"/>
</dbReference>
<dbReference type="InterPro" id="IPR000086">
    <property type="entry name" value="NUDIX_hydrolase_dom"/>
</dbReference>
<comment type="caution">
    <text evidence="3">The sequence shown here is derived from an EMBL/GenBank/DDBJ whole genome shotgun (WGS) entry which is preliminary data.</text>
</comment>
<keyword evidence="1" id="KW-0378">Hydrolase</keyword>
<dbReference type="SUPFAM" id="SSF56784">
    <property type="entry name" value="HAD-like"/>
    <property type="match status" value="1"/>
</dbReference>
<accession>A0A428ZES4</accession>
<dbReference type="SFLD" id="SFLDG01129">
    <property type="entry name" value="C1.5:_HAD__Beta-PGM__Phosphata"/>
    <property type="match status" value="1"/>
</dbReference>
<evidence type="ECO:0000256" key="1">
    <source>
        <dbReference type="ARBA" id="ARBA00022801"/>
    </source>
</evidence>
<gene>
    <name evidence="3" type="ORF">DMH04_13225</name>
</gene>
<dbReference type="Pfam" id="PF00702">
    <property type="entry name" value="Hydrolase"/>
    <property type="match status" value="1"/>
</dbReference>
<dbReference type="SFLD" id="SFLDS00003">
    <property type="entry name" value="Haloacid_Dehalogenase"/>
    <property type="match status" value="1"/>
</dbReference>
<dbReference type="CDD" id="cd04685">
    <property type="entry name" value="NUDIX_Hydrolase"/>
    <property type="match status" value="1"/>
</dbReference>
<dbReference type="InterPro" id="IPR036412">
    <property type="entry name" value="HAD-like_sf"/>
</dbReference>
<evidence type="ECO:0000259" key="2">
    <source>
        <dbReference type="PROSITE" id="PS51462"/>
    </source>
</evidence>
<dbReference type="PROSITE" id="PS00893">
    <property type="entry name" value="NUDIX_BOX"/>
    <property type="match status" value="1"/>
</dbReference>
<dbReference type="InterPro" id="IPR006439">
    <property type="entry name" value="HAD-SF_hydro_IA"/>
</dbReference>